<organism evidence="2 3">
    <name type="scientific">Giardia intestinalis</name>
    <name type="common">Giardia lamblia</name>
    <dbReference type="NCBI Taxonomy" id="5741"/>
    <lineage>
        <taxon>Eukaryota</taxon>
        <taxon>Metamonada</taxon>
        <taxon>Diplomonadida</taxon>
        <taxon>Hexamitidae</taxon>
        <taxon>Giardiinae</taxon>
        <taxon>Giardia</taxon>
    </lineage>
</organism>
<evidence type="ECO:0000313" key="3">
    <source>
        <dbReference type="Proteomes" id="UP000018320"/>
    </source>
</evidence>
<reference evidence="2 3" key="2">
    <citation type="journal article" date="2013" name="Genome Biol. Evol.">
        <title>Genome sequencing of Giardia lamblia genotypes A2 and B isolates (DH and GS) and comparative analysis with the genomes of genotypes A1 and E (WB and Pig).</title>
        <authorList>
            <person name="Adam R.D."/>
            <person name="Dahlstrom E.W."/>
            <person name="Martens C.A."/>
            <person name="Bruno D.P."/>
            <person name="Barbian K.D."/>
            <person name="Ricklefs S.M."/>
            <person name="Hernandez M.M."/>
            <person name="Narla N.P."/>
            <person name="Patel R.B."/>
            <person name="Porcella S.F."/>
            <person name="Nash T.E."/>
        </authorList>
    </citation>
    <scope>NUCLEOTIDE SEQUENCE [LARGE SCALE GENOMIC DNA]</scope>
    <source>
        <strain evidence="2 3">DH</strain>
    </source>
</reference>
<feature type="region of interest" description="Disordered" evidence="1">
    <location>
        <begin position="192"/>
        <end position="232"/>
    </location>
</feature>
<dbReference type="VEuPathDB" id="GiardiaDB:QR46_4742"/>
<comment type="caution">
    <text evidence="2">The sequence shown here is derived from an EMBL/GenBank/DDBJ whole genome shotgun (WGS) entry which is preliminary data.</text>
</comment>
<evidence type="ECO:0000313" key="2">
    <source>
        <dbReference type="EMBL" id="ESU37778.1"/>
    </source>
</evidence>
<protein>
    <submittedName>
        <fullName evidence="2">Uncharacterized protein</fullName>
    </submittedName>
</protein>
<feature type="region of interest" description="Disordered" evidence="1">
    <location>
        <begin position="111"/>
        <end position="134"/>
    </location>
</feature>
<dbReference type="VEuPathDB" id="GiardiaDB:GL50803_0015166"/>
<evidence type="ECO:0000256" key="1">
    <source>
        <dbReference type="SAM" id="MobiDB-lite"/>
    </source>
</evidence>
<reference evidence="3" key="1">
    <citation type="submission" date="2012-02" db="EMBL/GenBank/DDBJ databases">
        <title>Genome sequencing of Giardia lamblia Genotypes A2 and B isolates (DH and GS) and comparative analysis with the genomes of Genotypes A1 and E (WB and Pig).</title>
        <authorList>
            <person name="Adam R."/>
            <person name="Dahlstrom E."/>
            <person name="Martens C."/>
            <person name="Bruno D."/>
            <person name="Barbian K."/>
            <person name="Porcella S.F."/>
            <person name="Nash T."/>
        </authorList>
    </citation>
    <scope>NUCLEOTIDE SEQUENCE</scope>
    <source>
        <strain evidence="3">DH</strain>
    </source>
</reference>
<dbReference type="AlphaFoldDB" id="V6TFR9"/>
<name>V6TFR9_GIAIN</name>
<accession>V6TFR9</accession>
<gene>
    <name evidence="2" type="ORF">DHA2_152045</name>
</gene>
<sequence>MGILADCYACRLPQKTNMSSDAICNTISSTLGLKGIGPLPLKKEKVSLPNFAVAYLTAAEDPEKDTVTVLLEKDASSMQCIVARDESMLDRIQEFLSAWKAVGMSGISLSHRPSAVNSSTSDAPMGSQSNNQVQSKLPQGSAVIGKLPVKKTAFSGPLDLEKNGNLIGLNHPMFHKSNEPSPDPCFPDGLGDFADPLQGVKRPKHLSPNAIWEPARPDTRDPVGPRSGLPYI</sequence>
<dbReference type="VEuPathDB" id="GiardiaDB:DHA2_152045"/>
<dbReference type="EMBL" id="AHGT01000022">
    <property type="protein sequence ID" value="ESU37778.1"/>
    <property type="molecule type" value="Genomic_DNA"/>
</dbReference>
<feature type="compositionally biased region" description="Polar residues" evidence="1">
    <location>
        <begin position="115"/>
        <end position="134"/>
    </location>
</feature>
<dbReference type="Proteomes" id="UP000018320">
    <property type="component" value="Unassembled WGS sequence"/>
</dbReference>
<proteinExistence type="predicted"/>